<accession>A0A1F7YLC2</accession>
<protein>
    <submittedName>
        <fullName evidence="2">Uncharacterized protein</fullName>
    </submittedName>
</protein>
<name>A0A1F7YLC2_9BACT</name>
<dbReference type="AlphaFoldDB" id="A0A1F7YLC2"/>
<comment type="caution">
    <text evidence="2">The sequence shown here is derived from an EMBL/GenBank/DDBJ whole genome shotgun (WGS) entry which is preliminary data.</text>
</comment>
<sequence length="62" mass="6766">MKTFIKSKSAPNAAGPKYRTPSHFKGSLPRRQAGIFSGGKINSKMNASKFNPSQFRTQHKGG</sequence>
<reference evidence="2 3" key="1">
    <citation type="journal article" date="2016" name="Nat. Commun.">
        <title>Thousands of microbial genomes shed light on interconnected biogeochemical processes in an aquifer system.</title>
        <authorList>
            <person name="Anantharaman K."/>
            <person name="Brown C.T."/>
            <person name="Hug L.A."/>
            <person name="Sharon I."/>
            <person name="Castelle C.J."/>
            <person name="Probst A.J."/>
            <person name="Thomas B.C."/>
            <person name="Singh A."/>
            <person name="Wilkins M.J."/>
            <person name="Karaoz U."/>
            <person name="Brodie E.L."/>
            <person name="Williams K.H."/>
            <person name="Hubbard S.S."/>
            <person name="Banfield J.F."/>
        </authorList>
    </citation>
    <scope>NUCLEOTIDE SEQUENCE [LARGE SCALE GENOMIC DNA]</scope>
</reference>
<evidence type="ECO:0000256" key="1">
    <source>
        <dbReference type="SAM" id="MobiDB-lite"/>
    </source>
</evidence>
<organism evidence="2 3">
    <name type="scientific">Candidatus Woesebacteria bacterium RIFCSPHIGHO2_01_FULL_40_22</name>
    <dbReference type="NCBI Taxonomy" id="1802499"/>
    <lineage>
        <taxon>Bacteria</taxon>
        <taxon>Candidatus Woeseibacteriota</taxon>
    </lineage>
</organism>
<proteinExistence type="predicted"/>
<evidence type="ECO:0000313" key="3">
    <source>
        <dbReference type="Proteomes" id="UP000179221"/>
    </source>
</evidence>
<evidence type="ECO:0000313" key="2">
    <source>
        <dbReference type="EMBL" id="OGM27398.1"/>
    </source>
</evidence>
<feature type="region of interest" description="Disordered" evidence="1">
    <location>
        <begin position="1"/>
        <end position="62"/>
    </location>
</feature>
<gene>
    <name evidence="2" type="ORF">A2628_01175</name>
</gene>
<dbReference type="EMBL" id="MGGL01000004">
    <property type="protein sequence ID" value="OGM27398.1"/>
    <property type="molecule type" value="Genomic_DNA"/>
</dbReference>
<dbReference type="Proteomes" id="UP000179221">
    <property type="component" value="Unassembled WGS sequence"/>
</dbReference>
<feature type="compositionally biased region" description="Polar residues" evidence="1">
    <location>
        <begin position="43"/>
        <end position="56"/>
    </location>
</feature>